<dbReference type="GO" id="GO:0003677">
    <property type="term" value="F:DNA binding"/>
    <property type="evidence" value="ECO:0007669"/>
    <property type="project" value="UniProtKB-UniRule"/>
</dbReference>
<proteinExistence type="inferred from homology"/>
<evidence type="ECO:0000259" key="7">
    <source>
        <dbReference type="PROSITE" id="PS51900"/>
    </source>
</evidence>
<name>A0A2S7K080_9PROT</name>
<evidence type="ECO:0008006" key="10">
    <source>
        <dbReference type="Google" id="ProtNLM"/>
    </source>
</evidence>
<keyword evidence="3 5" id="KW-0238">DNA-binding</keyword>
<evidence type="ECO:0000256" key="5">
    <source>
        <dbReference type="PROSITE-ProRule" id="PRU01248"/>
    </source>
</evidence>
<dbReference type="Proteomes" id="UP000239504">
    <property type="component" value="Unassembled WGS sequence"/>
</dbReference>
<keyword evidence="2" id="KW-0229">DNA integration</keyword>
<gene>
    <name evidence="8" type="ORF">CW354_20070</name>
</gene>
<sequence length="399" mass="44271">MSTSLSRAVGPFRVRPYVKNGAPTGKWFVDVPASLTSNGKRKRKLFDNQGSALAAAETLRNSIDEITGLVKVREETVSTTFGEAADGWLKDEELRVQTLKKRAGSLQVNRYRLNAARAFFGKDPLASITDRRLVEYQAARLKAGRKPVSINADMQTIRQVLKWAVKRRLIDAVPEVEAIPTRPVRVVVPTPEEVVRIIDHLPAYLKPLIHFLAETGCRRGEAVHLTWDCIDEIGGYAEIRSRDGWTPKTQSSERRILLSDGLLEVLRRLPKKGLYVFPGKTPDKPIGLFRKTWARAVRKANIVRASRPVHVQVKTLRKAHATWQAERGTPESVLQDRLGHSKGSTVTRAFYVQTTDEARRAAVIELPRGEAALKSDQAEAALVASKGGKEGGKIVATKA</sequence>
<dbReference type="InterPro" id="IPR011010">
    <property type="entry name" value="DNA_brk_join_enz"/>
</dbReference>
<dbReference type="SUPFAM" id="SSF56349">
    <property type="entry name" value="DNA breaking-rejoining enzymes"/>
    <property type="match status" value="1"/>
</dbReference>
<dbReference type="InterPro" id="IPR010998">
    <property type="entry name" value="Integrase_recombinase_N"/>
</dbReference>
<evidence type="ECO:0000259" key="6">
    <source>
        <dbReference type="PROSITE" id="PS51898"/>
    </source>
</evidence>
<keyword evidence="4" id="KW-0233">DNA recombination</keyword>
<dbReference type="Gene3D" id="1.10.150.130">
    <property type="match status" value="1"/>
</dbReference>
<dbReference type="EMBL" id="PJCH01000016">
    <property type="protein sequence ID" value="PQA85838.1"/>
    <property type="molecule type" value="Genomic_DNA"/>
</dbReference>
<evidence type="ECO:0000256" key="3">
    <source>
        <dbReference type="ARBA" id="ARBA00023125"/>
    </source>
</evidence>
<dbReference type="AlphaFoldDB" id="A0A2S7K080"/>
<feature type="domain" description="Tyr recombinase" evidence="6">
    <location>
        <begin position="184"/>
        <end position="365"/>
    </location>
</feature>
<dbReference type="Pfam" id="PF00589">
    <property type="entry name" value="Phage_integrase"/>
    <property type="match status" value="1"/>
</dbReference>
<reference evidence="8 9" key="1">
    <citation type="submission" date="2017-12" db="EMBL/GenBank/DDBJ databases">
        <authorList>
            <person name="Hurst M.R.H."/>
        </authorList>
    </citation>
    <scope>NUCLEOTIDE SEQUENCE [LARGE SCALE GENOMIC DNA]</scope>
    <source>
        <strain evidence="8 9">SY-3-19</strain>
    </source>
</reference>
<protein>
    <recommendedName>
        <fullName evidence="10">Site-specific integrase</fullName>
    </recommendedName>
</protein>
<evidence type="ECO:0000313" key="8">
    <source>
        <dbReference type="EMBL" id="PQA85838.1"/>
    </source>
</evidence>
<accession>A0A2S7K080</accession>
<evidence type="ECO:0000313" key="9">
    <source>
        <dbReference type="Proteomes" id="UP000239504"/>
    </source>
</evidence>
<dbReference type="GO" id="GO:0006310">
    <property type="term" value="P:DNA recombination"/>
    <property type="evidence" value="ECO:0007669"/>
    <property type="project" value="UniProtKB-KW"/>
</dbReference>
<dbReference type="OrthoDB" id="9785687at2"/>
<evidence type="ECO:0000256" key="1">
    <source>
        <dbReference type="ARBA" id="ARBA00008857"/>
    </source>
</evidence>
<dbReference type="RefSeq" id="WP_104831891.1">
    <property type="nucleotide sequence ID" value="NZ_PJCH01000016.1"/>
</dbReference>
<evidence type="ECO:0000256" key="2">
    <source>
        <dbReference type="ARBA" id="ARBA00022908"/>
    </source>
</evidence>
<comment type="similarity">
    <text evidence="1">Belongs to the 'phage' integrase family.</text>
</comment>
<dbReference type="InterPro" id="IPR013762">
    <property type="entry name" value="Integrase-like_cat_sf"/>
</dbReference>
<evidence type="ECO:0000256" key="4">
    <source>
        <dbReference type="ARBA" id="ARBA00023172"/>
    </source>
</evidence>
<keyword evidence="9" id="KW-1185">Reference proteome</keyword>
<organism evidence="8 9">
    <name type="scientific">Hyphococcus luteus</name>
    <dbReference type="NCBI Taxonomy" id="2058213"/>
    <lineage>
        <taxon>Bacteria</taxon>
        <taxon>Pseudomonadati</taxon>
        <taxon>Pseudomonadota</taxon>
        <taxon>Alphaproteobacteria</taxon>
        <taxon>Parvularculales</taxon>
        <taxon>Parvularculaceae</taxon>
        <taxon>Hyphococcus</taxon>
    </lineage>
</organism>
<dbReference type="Gene3D" id="1.10.443.10">
    <property type="entry name" value="Intergrase catalytic core"/>
    <property type="match status" value="1"/>
</dbReference>
<comment type="caution">
    <text evidence="8">The sequence shown here is derived from an EMBL/GenBank/DDBJ whole genome shotgun (WGS) entry which is preliminary data.</text>
</comment>
<dbReference type="PANTHER" id="PTHR30349">
    <property type="entry name" value="PHAGE INTEGRASE-RELATED"/>
    <property type="match status" value="1"/>
</dbReference>
<dbReference type="PROSITE" id="PS51900">
    <property type="entry name" value="CB"/>
    <property type="match status" value="1"/>
</dbReference>
<dbReference type="GO" id="GO:0015074">
    <property type="term" value="P:DNA integration"/>
    <property type="evidence" value="ECO:0007669"/>
    <property type="project" value="UniProtKB-KW"/>
</dbReference>
<dbReference type="PANTHER" id="PTHR30349:SF64">
    <property type="entry name" value="PROPHAGE INTEGRASE INTD-RELATED"/>
    <property type="match status" value="1"/>
</dbReference>
<dbReference type="InterPro" id="IPR050090">
    <property type="entry name" value="Tyrosine_recombinase_XerCD"/>
</dbReference>
<feature type="domain" description="Core-binding (CB)" evidence="7">
    <location>
        <begin position="79"/>
        <end position="165"/>
    </location>
</feature>
<dbReference type="CDD" id="cd01189">
    <property type="entry name" value="INT_ICEBs1_C_like"/>
    <property type="match status" value="1"/>
</dbReference>
<dbReference type="InterPro" id="IPR044068">
    <property type="entry name" value="CB"/>
</dbReference>
<dbReference type="PROSITE" id="PS51898">
    <property type="entry name" value="TYR_RECOMBINASE"/>
    <property type="match status" value="1"/>
</dbReference>
<dbReference type="InterPro" id="IPR002104">
    <property type="entry name" value="Integrase_catalytic"/>
</dbReference>